<dbReference type="SUPFAM" id="SSF141868">
    <property type="entry name" value="EAL domain-like"/>
    <property type="match status" value="1"/>
</dbReference>
<dbReference type="GO" id="GO:0071111">
    <property type="term" value="F:cyclic-guanylate-specific phosphodiesterase activity"/>
    <property type="evidence" value="ECO:0007669"/>
    <property type="project" value="InterPro"/>
</dbReference>
<dbReference type="Gene3D" id="3.30.70.270">
    <property type="match status" value="1"/>
</dbReference>
<dbReference type="InterPro" id="IPR000160">
    <property type="entry name" value="GGDEF_dom"/>
</dbReference>
<dbReference type="Gene3D" id="3.10.580.10">
    <property type="entry name" value="CBS-domain"/>
    <property type="match status" value="1"/>
</dbReference>
<dbReference type="KEGG" id="mas:Mahau_1470"/>
<dbReference type="InterPro" id="IPR000644">
    <property type="entry name" value="CBS_dom"/>
</dbReference>
<dbReference type="OrthoDB" id="9813903at2"/>
<dbReference type="InterPro" id="IPR029787">
    <property type="entry name" value="Nucleotide_cyclase"/>
</dbReference>
<keyword evidence="6" id="KW-1185">Reference proteome</keyword>
<dbReference type="InterPro" id="IPR001633">
    <property type="entry name" value="EAL_dom"/>
</dbReference>
<evidence type="ECO:0000259" key="3">
    <source>
        <dbReference type="PROSITE" id="PS50887"/>
    </source>
</evidence>
<dbReference type="InterPro" id="IPR050706">
    <property type="entry name" value="Cyclic-di-GMP_PDE-like"/>
</dbReference>
<reference evidence="5 6" key="2">
    <citation type="journal article" date="2011" name="Stand. Genomic Sci.">
        <title>Complete genome sequence of Mahella australiensis type strain (50-1 BON).</title>
        <authorList>
            <person name="Sikorski J."/>
            <person name="Teshima H."/>
            <person name="Nolan M."/>
            <person name="Lucas S."/>
            <person name="Hammon N."/>
            <person name="Deshpande S."/>
            <person name="Cheng J.F."/>
            <person name="Pitluck S."/>
            <person name="Liolios K."/>
            <person name="Pagani I."/>
            <person name="Ivanova N."/>
            <person name="Huntemann M."/>
            <person name="Mavromatis K."/>
            <person name="Ovchinikova G."/>
            <person name="Pati A."/>
            <person name="Tapia R."/>
            <person name="Han C."/>
            <person name="Goodwin L."/>
            <person name="Chen A."/>
            <person name="Palaniappan K."/>
            <person name="Land M."/>
            <person name="Hauser L."/>
            <person name="Ngatchou-Djao O.D."/>
            <person name="Rohde M."/>
            <person name="Pukall R."/>
            <person name="Spring S."/>
            <person name="Abt B."/>
            <person name="Goker M."/>
            <person name="Detter J.C."/>
            <person name="Woyke T."/>
            <person name="Bristow J."/>
            <person name="Markowitz V."/>
            <person name="Hugenholtz P."/>
            <person name="Eisen J.A."/>
            <person name="Kyrpides N.C."/>
            <person name="Klenk H.P."/>
            <person name="Lapidus A."/>
        </authorList>
    </citation>
    <scope>NUCLEOTIDE SEQUENCE [LARGE SCALE GENOMIC DNA]</scope>
    <source>
        <strain evidence="6">DSM 15567 / CIP 107919 / 50-1 BON</strain>
    </source>
</reference>
<dbReference type="InterPro" id="IPR035919">
    <property type="entry name" value="EAL_sf"/>
</dbReference>
<feature type="domain" description="EAL" evidence="2">
    <location>
        <begin position="6"/>
        <end position="256"/>
    </location>
</feature>
<sequence length="592" mass="67421">MKDDPTMDIRDEFKHIISQKNIRTVFQPIVSLVNAQIIGYEALSRGPYGSSLETPRELFSVAQQLDMLWELELLCRTLAMERAASILSNSILFLNVDPNIIKDENFKKGFTHEILKQYGLSLQNLIFEITEKTAIEDLKNFRSILDHYKSQGYKIAIDDTGAGYSGLTLLAETHPQYIKIDMELVRNIDKDSLRQALMKTFHQFSIVTGIKIIAEGIETLDELNCLIDIGIEYGQGYLLQRPSEGFLRLSPNIKEAILRRNQQRRSFYSNTPKFISIGEIMRQDPPIYITTTGTEANNIFKRNPNIQGLAVTSNAKPVGLLMRERFFAQIANPYGTAIFMKRPVTLLMDPHPLIVDYDMPLDQVSRLATNRHEDHLYDYIIVTKNKHYCGIVTIKDLLDRTTQIELNMAKHCNPLTGLPGNMIIEENLKIIVDDNVPFAVLYIDIDNFKEYNDVYGFENGDKALLMTADIINRALSDEIMPNAFIGHIGGDDFIAIIHDTEHIETICQHIIKTFDSNVKDLYTEDDKRKGYIVTKNRYGIEEQFPLMSLSVAVATNKDRCYTSVENLSEVASSVKKLCKKCQGSCYIIDQVS</sequence>
<evidence type="ECO:0000313" key="6">
    <source>
        <dbReference type="Proteomes" id="UP000008457"/>
    </source>
</evidence>
<protein>
    <submittedName>
        <fullName evidence="5">Diguanylate cyclase/phosphodiesterase</fullName>
    </submittedName>
</protein>
<evidence type="ECO:0000313" key="5">
    <source>
        <dbReference type="EMBL" id="AEE96661.1"/>
    </source>
</evidence>
<dbReference type="eggNOG" id="COG2200">
    <property type="taxonomic scope" value="Bacteria"/>
</dbReference>
<dbReference type="NCBIfam" id="TIGR00254">
    <property type="entry name" value="GGDEF"/>
    <property type="match status" value="1"/>
</dbReference>
<dbReference type="HOGENOM" id="CLU_015702_2_1_9"/>
<dbReference type="InterPro" id="IPR046342">
    <property type="entry name" value="CBS_dom_sf"/>
</dbReference>
<dbReference type="RefSeq" id="WP_013781090.1">
    <property type="nucleotide sequence ID" value="NC_015520.1"/>
</dbReference>
<evidence type="ECO:0000259" key="4">
    <source>
        <dbReference type="PROSITE" id="PS51371"/>
    </source>
</evidence>
<dbReference type="Pfam" id="PF00563">
    <property type="entry name" value="EAL"/>
    <property type="match status" value="1"/>
</dbReference>
<dbReference type="CDD" id="cd01949">
    <property type="entry name" value="GGDEF"/>
    <property type="match status" value="1"/>
</dbReference>
<reference evidence="6" key="1">
    <citation type="submission" date="2010-11" db="EMBL/GenBank/DDBJ databases">
        <title>The complete genome of Mahella australiensis DSM 15567.</title>
        <authorList>
            <consortium name="US DOE Joint Genome Institute (JGI-PGF)"/>
            <person name="Lucas S."/>
            <person name="Copeland A."/>
            <person name="Lapidus A."/>
            <person name="Bruce D."/>
            <person name="Goodwin L."/>
            <person name="Pitluck S."/>
            <person name="Kyrpides N."/>
            <person name="Mavromatis K."/>
            <person name="Pagani I."/>
            <person name="Ivanova N."/>
            <person name="Teshima H."/>
            <person name="Brettin T."/>
            <person name="Detter J.C."/>
            <person name="Han C."/>
            <person name="Tapia R."/>
            <person name="Land M."/>
            <person name="Hauser L."/>
            <person name="Markowitz V."/>
            <person name="Cheng J.-F."/>
            <person name="Hugenholtz P."/>
            <person name="Woyke T."/>
            <person name="Wu D."/>
            <person name="Spring S."/>
            <person name="Pukall R."/>
            <person name="Steenblock K."/>
            <person name="Schneider S."/>
            <person name="Klenk H.-P."/>
            <person name="Eisen J.A."/>
        </authorList>
    </citation>
    <scope>NUCLEOTIDE SEQUENCE [LARGE SCALE GENOMIC DNA]</scope>
    <source>
        <strain evidence="6">DSM 15567 / CIP 107919 / 50-1 BON</strain>
    </source>
</reference>
<evidence type="ECO:0000259" key="2">
    <source>
        <dbReference type="PROSITE" id="PS50883"/>
    </source>
</evidence>
<feature type="domain" description="CBS" evidence="4">
    <location>
        <begin position="348"/>
        <end position="408"/>
    </location>
</feature>
<dbReference type="Pfam" id="PF00990">
    <property type="entry name" value="GGDEF"/>
    <property type="match status" value="1"/>
</dbReference>
<feature type="domain" description="GGDEF" evidence="3">
    <location>
        <begin position="436"/>
        <end position="591"/>
    </location>
</feature>
<dbReference type="PROSITE" id="PS50883">
    <property type="entry name" value="EAL"/>
    <property type="match status" value="1"/>
</dbReference>
<dbReference type="Gene3D" id="3.20.20.450">
    <property type="entry name" value="EAL domain"/>
    <property type="match status" value="1"/>
</dbReference>
<dbReference type="PROSITE" id="PS51371">
    <property type="entry name" value="CBS"/>
    <property type="match status" value="1"/>
</dbReference>
<keyword evidence="1" id="KW-0129">CBS domain</keyword>
<dbReference type="eggNOG" id="COG2199">
    <property type="taxonomic scope" value="Bacteria"/>
</dbReference>
<dbReference type="PANTHER" id="PTHR33121:SF76">
    <property type="entry name" value="SIGNALING PROTEIN"/>
    <property type="match status" value="1"/>
</dbReference>
<dbReference type="CDD" id="cd04598">
    <property type="entry name" value="CBS_pair_GGDEF_EAL"/>
    <property type="match status" value="1"/>
</dbReference>
<dbReference type="InterPro" id="IPR043128">
    <property type="entry name" value="Rev_trsase/Diguanyl_cyclase"/>
</dbReference>
<dbReference type="SUPFAM" id="SSF54631">
    <property type="entry name" value="CBS-domain pair"/>
    <property type="match status" value="1"/>
</dbReference>
<dbReference type="SMART" id="SM00267">
    <property type="entry name" value="GGDEF"/>
    <property type="match status" value="1"/>
</dbReference>
<dbReference type="CDD" id="cd01948">
    <property type="entry name" value="EAL"/>
    <property type="match status" value="1"/>
</dbReference>
<dbReference type="STRING" id="697281.Mahau_1470"/>
<dbReference type="eggNOG" id="COG0517">
    <property type="taxonomic scope" value="Bacteria"/>
</dbReference>
<dbReference type="Proteomes" id="UP000008457">
    <property type="component" value="Chromosome"/>
</dbReference>
<gene>
    <name evidence="5" type="ordered locus">Mahau_1470</name>
</gene>
<evidence type="ECO:0000256" key="1">
    <source>
        <dbReference type="PROSITE-ProRule" id="PRU00703"/>
    </source>
</evidence>
<dbReference type="PANTHER" id="PTHR33121">
    <property type="entry name" value="CYCLIC DI-GMP PHOSPHODIESTERASE PDEF"/>
    <property type="match status" value="1"/>
</dbReference>
<dbReference type="AlphaFoldDB" id="F3ZXZ1"/>
<dbReference type="Pfam" id="PF00571">
    <property type="entry name" value="CBS"/>
    <property type="match status" value="1"/>
</dbReference>
<accession>F3ZXZ1</accession>
<dbReference type="PROSITE" id="PS50887">
    <property type="entry name" value="GGDEF"/>
    <property type="match status" value="1"/>
</dbReference>
<organism evidence="5 6">
    <name type="scientific">Mahella australiensis (strain DSM 15567 / CIP 107919 / 50-1 BON)</name>
    <dbReference type="NCBI Taxonomy" id="697281"/>
    <lineage>
        <taxon>Bacteria</taxon>
        <taxon>Bacillati</taxon>
        <taxon>Bacillota</taxon>
        <taxon>Clostridia</taxon>
        <taxon>Thermoanaerobacterales</taxon>
        <taxon>Thermoanaerobacterales Family IV. Incertae Sedis</taxon>
        <taxon>Mahella</taxon>
    </lineage>
</organism>
<dbReference type="SUPFAM" id="SSF55073">
    <property type="entry name" value="Nucleotide cyclase"/>
    <property type="match status" value="1"/>
</dbReference>
<dbReference type="EMBL" id="CP002360">
    <property type="protein sequence ID" value="AEE96661.1"/>
    <property type="molecule type" value="Genomic_DNA"/>
</dbReference>
<dbReference type="SMART" id="SM00052">
    <property type="entry name" value="EAL"/>
    <property type="match status" value="1"/>
</dbReference>
<proteinExistence type="predicted"/>
<name>F3ZXZ1_MAHA5</name>